<reference evidence="1 2" key="1">
    <citation type="submission" date="2020-02" db="EMBL/GenBank/DDBJ databases">
        <title>Genome sequencing for Draconibacterium sp. strain M1.</title>
        <authorList>
            <person name="Park S.-J."/>
        </authorList>
    </citation>
    <scope>NUCLEOTIDE SEQUENCE [LARGE SCALE GENOMIC DNA]</scope>
    <source>
        <strain evidence="1 2">M1</strain>
    </source>
</reference>
<evidence type="ECO:0000313" key="1">
    <source>
        <dbReference type="EMBL" id="QIA08485.1"/>
    </source>
</evidence>
<sequence length="271" mass="31093">MNKGSDDYFSMTDVEKEKQLAGYSLSELFSIVPSAITNQRLNGHKLVCKNTDRGFTVWTKVSESDTNIPFVPLNNSLNLTFLLKTTNSTFNHFTQVGLLNAGQFFFFSNNRLSTEDPGFPLIKKANSNVATDDAYRLNDESIKNEIQQLSREEQHNLFAIISIGIKGENGSYHITKQNGSLRNQHREFNIVFENRKTYWRYFFNSDQKIKPNDDVEKENNNKRQLVTKDMHPLTEKGFVTIELDGTELPNPDAKLIKPGEADNKIYSEIYM</sequence>
<dbReference type="AlphaFoldDB" id="A0A6C0RFP1"/>
<name>A0A6C0RFP1_9BACT</name>
<gene>
    <name evidence="1" type="ORF">G0Q07_12510</name>
</gene>
<keyword evidence="2" id="KW-1185">Reference proteome</keyword>
<dbReference type="Proteomes" id="UP000474630">
    <property type="component" value="Chromosome"/>
</dbReference>
<dbReference type="RefSeq" id="WP_163346404.1">
    <property type="nucleotide sequence ID" value="NZ_CP048409.1"/>
</dbReference>
<dbReference type="EMBL" id="CP048409">
    <property type="protein sequence ID" value="QIA08485.1"/>
    <property type="molecule type" value="Genomic_DNA"/>
</dbReference>
<organism evidence="1 2">
    <name type="scientific">Draconibacterium halophilum</name>
    <dbReference type="NCBI Taxonomy" id="2706887"/>
    <lineage>
        <taxon>Bacteria</taxon>
        <taxon>Pseudomonadati</taxon>
        <taxon>Bacteroidota</taxon>
        <taxon>Bacteroidia</taxon>
        <taxon>Marinilabiliales</taxon>
        <taxon>Prolixibacteraceae</taxon>
        <taxon>Draconibacterium</taxon>
    </lineage>
</organism>
<protein>
    <submittedName>
        <fullName evidence="1">Uncharacterized protein</fullName>
    </submittedName>
</protein>
<evidence type="ECO:0000313" key="2">
    <source>
        <dbReference type="Proteomes" id="UP000474630"/>
    </source>
</evidence>
<proteinExistence type="predicted"/>
<accession>A0A6C0RFP1</accession>
<dbReference type="KEGG" id="drc:G0Q07_12510"/>